<accession>A0ABX9WLW2</accession>
<dbReference type="Pfam" id="PF10722">
    <property type="entry name" value="YbjN"/>
    <property type="match status" value="1"/>
</dbReference>
<evidence type="ECO:0000313" key="2">
    <source>
        <dbReference type="EMBL" id="RNM01534.1"/>
    </source>
</evidence>
<proteinExistence type="predicted"/>
<evidence type="ECO:0000256" key="1">
    <source>
        <dbReference type="SAM" id="MobiDB-lite"/>
    </source>
</evidence>
<sequence length="526" mass="55393">MTTSRDRGPADALADALDLPDGEARCAELDRIAARADVTGDVPTGVAARFALIEAYLHLGERWRLVEPVRRCLATLDGPAGPDALRPGAVERLHRHQRQAVEALFGTPRVGLDQARALLDDLADRLGADAEPVAELRCRLADHLGDEPTARREYDRWAAAPPHPAAGCPGCAPARRAELLAGWGEPAEALAALDPVRAGAVDCTDQPERALVAGLLPWLRTGEAARAARAHVRAYRRHRRERAAFPLLATHLRFCALSGHLAHGLDVLAEQLPRLDHPADDLSAMEFAAAGSLLCALAVEAGLGGRRIHRPGHGPRPAAEVDVATLGGQLQALATTLAGSFDARNGTGHQSGRIASWLAERPLAEPVPLPTEDEFDDGAGAEPGPPGEEEPVPLSLALLTAALDARGDGYAVEPDGAVVGRWGAAVIQFRRLGQRGEILHARAVATRRLPATRRAEAYAFCNAWNHDRLLPAAYVHDPGDGSLVLAADVTTDLAYGVAPAQLVVLVTAAVSTGVAYAEAVAALPGD</sequence>
<organism evidence="2 3">
    <name type="scientific">Micromonospora solifontis</name>
    <dbReference type="NCBI Taxonomy" id="2487138"/>
    <lineage>
        <taxon>Bacteria</taxon>
        <taxon>Bacillati</taxon>
        <taxon>Actinomycetota</taxon>
        <taxon>Actinomycetes</taxon>
        <taxon>Micromonosporales</taxon>
        <taxon>Micromonosporaceae</taxon>
        <taxon>Micromonospora</taxon>
    </lineage>
</organism>
<feature type="region of interest" description="Disordered" evidence="1">
    <location>
        <begin position="367"/>
        <end position="392"/>
    </location>
</feature>
<dbReference type="RefSeq" id="WP_123239158.1">
    <property type="nucleotide sequence ID" value="NZ_JAAHBY010000003.1"/>
</dbReference>
<dbReference type="InterPro" id="IPR019660">
    <property type="entry name" value="Put_sensory_transdc_reg_YbjN"/>
</dbReference>
<comment type="caution">
    <text evidence="2">The sequence shown here is derived from an EMBL/GenBank/DDBJ whole genome shotgun (WGS) entry which is preliminary data.</text>
</comment>
<dbReference type="EMBL" id="RJLN01000003">
    <property type="protein sequence ID" value="RNM01534.1"/>
    <property type="molecule type" value="Genomic_DNA"/>
</dbReference>
<dbReference type="Proteomes" id="UP000280698">
    <property type="component" value="Unassembled WGS sequence"/>
</dbReference>
<protein>
    <submittedName>
        <fullName evidence="2">YbjN domain-containing protein</fullName>
    </submittedName>
</protein>
<name>A0ABX9WLW2_9ACTN</name>
<reference evidence="2 3" key="1">
    <citation type="submission" date="2018-11" db="EMBL/GenBank/DDBJ databases">
        <title>Micromonospora sp. PPF5-17, a new actinomycetes isolated from a hot spring soil.</title>
        <authorList>
            <person name="Thawai C."/>
        </authorList>
    </citation>
    <scope>NUCLEOTIDE SEQUENCE [LARGE SCALE GENOMIC DNA]</scope>
    <source>
        <strain evidence="2 3">PPF5-17</strain>
    </source>
</reference>
<evidence type="ECO:0000313" key="3">
    <source>
        <dbReference type="Proteomes" id="UP000280698"/>
    </source>
</evidence>
<keyword evidence="3" id="KW-1185">Reference proteome</keyword>
<gene>
    <name evidence="2" type="ORF">EFE23_02145</name>
</gene>